<dbReference type="PANTHER" id="PTHR33930">
    <property type="entry name" value="ALKYL HYDROPEROXIDE REDUCTASE AHPD"/>
    <property type="match status" value="1"/>
</dbReference>
<dbReference type="Proteomes" id="UP001239782">
    <property type="component" value="Chromosome"/>
</dbReference>
<dbReference type="Gene3D" id="1.20.1290.10">
    <property type="entry name" value="AhpD-like"/>
    <property type="match status" value="1"/>
</dbReference>
<proteinExistence type="predicted"/>
<dbReference type="PANTHER" id="PTHR33930:SF2">
    <property type="entry name" value="BLR3452 PROTEIN"/>
    <property type="match status" value="1"/>
</dbReference>
<name>A0AA51X8G4_9GAMM</name>
<protein>
    <submittedName>
        <fullName evidence="2">Carboxymuconolactone decarboxylase family protein</fullName>
    </submittedName>
</protein>
<dbReference type="NCBIfam" id="TIGR00778">
    <property type="entry name" value="ahpD_dom"/>
    <property type="match status" value="1"/>
</dbReference>
<dbReference type="GO" id="GO:0051920">
    <property type="term" value="F:peroxiredoxin activity"/>
    <property type="evidence" value="ECO:0007669"/>
    <property type="project" value="InterPro"/>
</dbReference>
<keyword evidence="3" id="KW-1185">Reference proteome</keyword>
<dbReference type="InterPro" id="IPR004675">
    <property type="entry name" value="AhpD_core"/>
</dbReference>
<evidence type="ECO:0000313" key="3">
    <source>
        <dbReference type="Proteomes" id="UP001239782"/>
    </source>
</evidence>
<organism evidence="2 3">
    <name type="scientific">Pleionea litopenaei</name>
    <dbReference type="NCBI Taxonomy" id="3070815"/>
    <lineage>
        <taxon>Bacteria</taxon>
        <taxon>Pseudomonadati</taxon>
        <taxon>Pseudomonadota</taxon>
        <taxon>Gammaproteobacteria</taxon>
        <taxon>Oceanospirillales</taxon>
        <taxon>Pleioneaceae</taxon>
        <taxon>Pleionea</taxon>
    </lineage>
</organism>
<evidence type="ECO:0000313" key="2">
    <source>
        <dbReference type="EMBL" id="WMS88946.1"/>
    </source>
</evidence>
<dbReference type="AlphaFoldDB" id="A0AA51X8G4"/>
<feature type="domain" description="Carboxymuconolactone decarboxylase-like" evidence="1">
    <location>
        <begin position="23"/>
        <end position="105"/>
    </location>
</feature>
<dbReference type="KEGG" id="plei:Q9312_08530"/>
<sequence length="115" mass="12316">MKNFPEHFKELNVWMEKLGAEIPEAMQGFATLHEASIKSGALDSKTKELIALGIAITVRCDGCISFHVHDALQAGATKNEIAETVSVAILMGGGPSVVYGIEALQALSQYEEQGL</sequence>
<dbReference type="InterPro" id="IPR003779">
    <property type="entry name" value="CMD-like"/>
</dbReference>
<dbReference type="RefSeq" id="WP_309204165.1">
    <property type="nucleotide sequence ID" value="NZ_CP133548.1"/>
</dbReference>
<reference evidence="2 3" key="1">
    <citation type="submission" date="2023-08" db="EMBL/GenBank/DDBJ databases">
        <title>Pleionea litopenaei sp. nov., isolated from stomach of juvenile Litopenaeus vannamei.</title>
        <authorList>
            <person name="Rho A.M."/>
            <person name="Hwang C.Y."/>
        </authorList>
    </citation>
    <scope>NUCLEOTIDE SEQUENCE [LARGE SCALE GENOMIC DNA]</scope>
    <source>
        <strain evidence="2 3">HL-JVS1</strain>
    </source>
</reference>
<evidence type="ECO:0000259" key="1">
    <source>
        <dbReference type="Pfam" id="PF02627"/>
    </source>
</evidence>
<accession>A0AA51X8G4</accession>
<dbReference type="EMBL" id="CP133548">
    <property type="protein sequence ID" value="WMS88946.1"/>
    <property type="molecule type" value="Genomic_DNA"/>
</dbReference>
<gene>
    <name evidence="2" type="ORF">Q9312_08530</name>
</gene>
<dbReference type="Pfam" id="PF02627">
    <property type="entry name" value="CMD"/>
    <property type="match status" value="1"/>
</dbReference>
<dbReference type="SUPFAM" id="SSF69118">
    <property type="entry name" value="AhpD-like"/>
    <property type="match status" value="1"/>
</dbReference>
<dbReference type="InterPro" id="IPR029032">
    <property type="entry name" value="AhpD-like"/>
</dbReference>